<evidence type="ECO:0000313" key="2">
    <source>
        <dbReference type="EMBL" id="QAU52282.1"/>
    </source>
</evidence>
<feature type="domain" description="Aminoglycoside phosphotransferase" evidence="1">
    <location>
        <begin position="122"/>
        <end position="280"/>
    </location>
</feature>
<evidence type="ECO:0000313" key="3">
    <source>
        <dbReference type="Proteomes" id="UP000288929"/>
    </source>
</evidence>
<dbReference type="EMBL" id="CP035299">
    <property type="protein sequence ID" value="QAU52282.1"/>
    <property type="molecule type" value="Genomic_DNA"/>
</dbReference>
<sequence length="417" mass="46458">MQEEQPQLDAIVSTAEDLLSKRLGGVQKLKDVTRLSGSGSAVVARAKVAPSPFLQARSVVIKHVPETEELIDASMFMREVIAYQFTTSLNADVRPGPVLLAYDVDAHIIVISDSGDGDTFAELLSTSKEALRTEILRNLGESLGKMHAGTATKEQHFDILLRRMLQKHPEIQHMHSFREHLLGLSIEVGMKIVAQAGIAVPEIVAEMAAESKRRLIRGQHRAFTPFDLSPDNIIVSESTHFLDYEWAGFRDVTFDIACVIAGFPQFLSSRPISDDEADTLIDAWVDEVGDLWPNVRNHQRLQARILIALVGWAFSSLAMMHIGSMTTAFGDLYQLAQDEGLKAIDADAVLGMLEHYQFNILQEAIDGHEDYDLIRQDLYETFESVQRFALRNADYRFPVVGEFAGAVVEALRVDRRG</sequence>
<dbReference type="KEGG" id="cpeg:CPELA_05050"/>
<dbReference type="GO" id="GO:0016740">
    <property type="term" value="F:transferase activity"/>
    <property type="evidence" value="ECO:0007669"/>
    <property type="project" value="UniProtKB-KW"/>
</dbReference>
<accession>A0A410W8K1</accession>
<keyword evidence="3" id="KW-1185">Reference proteome</keyword>
<organism evidence="2 3">
    <name type="scientific">Corynebacterium pelargi</name>
    <dbReference type="NCBI Taxonomy" id="1471400"/>
    <lineage>
        <taxon>Bacteria</taxon>
        <taxon>Bacillati</taxon>
        <taxon>Actinomycetota</taxon>
        <taxon>Actinomycetes</taxon>
        <taxon>Mycobacteriales</taxon>
        <taxon>Corynebacteriaceae</taxon>
        <taxon>Corynebacterium</taxon>
    </lineage>
</organism>
<dbReference type="InterPro" id="IPR002575">
    <property type="entry name" value="Aminoglycoside_PTrfase"/>
</dbReference>
<gene>
    <name evidence="2" type="ORF">CPELA_05050</name>
</gene>
<protein>
    <submittedName>
        <fullName evidence="2">Phosphotransferase enzyme family protein</fullName>
    </submittedName>
</protein>
<name>A0A410W8K1_9CORY</name>
<reference evidence="2 3" key="1">
    <citation type="submission" date="2019-01" db="EMBL/GenBank/DDBJ databases">
        <authorList>
            <person name="Ruckert C."/>
            <person name="Busche T."/>
            <person name="Kalinowski J."/>
        </authorList>
    </citation>
    <scope>NUCLEOTIDE SEQUENCE [LARGE SCALE GENOMIC DNA]</scope>
    <source>
        <strain evidence="2 3">136/3</strain>
    </source>
</reference>
<dbReference type="Pfam" id="PF01636">
    <property type="entry name" value="APH"/>
    <property type="match status" value="1"/>
</dbReference>
<dbReference type="AlphaFoldDB" id="A0A410W8K1"/>
<dbReference type="Proteomes" id="UP000288929">
    <property type="component" value="Chromosome"/>
</dbReference>
<dbReference type="InterPro" id="IPR011009">
    <property type="entry name" value="Kinase-like_dom_sf"/>
</dbReference>
<dbReference type="Gene3D" id="3.90.1200.10">
    <property type="match status" value="1"/>
</dbReference>
<evidence type="ECO:0000259" key="1">
    <source>
        <dbReference type="Pfam" id="PF01636"/>
    </source>
</evidence>
<proteinExistence type="predicted"/>
<dbReference type="RefSeq" id="WP_229718331.1">
    <property type="nucleotide sequence ID" value="NZ_BMCX01000001.1"/>
</dbReference>
<keyword evidence="2" id="KW-0808">Transferase</keyword>
<dbReference type="SUPFAM" id="SSF56112">
    <property type="entry name" value="Protein kinase-like (PK-like)"/>
    <property type="match status" value="1"/>
</dbReference>